<organism evidence="5 6">
    <name type="scientific">Urbifossiella limnaea</name>
    <dbReference type="NCBI Taxonomy" id="2528023"/>
    <lineage>
        <taxon>Bacteria</taxon>
        <taxon>Pseudomonadati</taxon>
        <taxon>Planctomycetota</taxon>
        <taxon>Planctomycetia</taxon>
        <taxon>Gemmatales</taxon>
        <taxon>Gemmataceae</taxon>
        <taxon>Urbifossiella</taxon>
    </lineage>
</organism>
<feature type="domain" description="Cadherin" evidence="4">
    <location>
        <begin position="3451"/>
        <end position="3538"/>
    </location>
</feature>
<keyword evidence="1" id="KW-0732">Signal</keyword>
<dbReference type="InterPro" id="IPR056823">
    <property type="entry name" value="TEN-like_YD-shell"/>
</dbReference>
<dbReference type="PANTHER" id="PTHR32305">
    <property type="match status" value="1"/>
</dbReference>
<reference evidence="5 6" key="1">
    <citation type="submission" date="2019-02" db="EMBL/GenBank/DDBJ databases">
        <title>Deep-cultivation of Planctomycetes and their phenomic and genomic characterization uncovers novel biology.</title>
        <authorList>
            <person name="Wiegand S."/>
            <person name="Jogler M."/>
            <person name="Boedeker C."/>
            <person name="Pinto D."/>
            <person name="Vollmers J."/>
            <person name="Rivas-Marin E."/>
            <person name="Kohn T."/>
            <person name="Peeters S.H."/>
            <person name="Heuer A."/>
            <person name="Rast P."/>
            <person name="Oberbeckmann S."/>
            <person name="Bunk B."/>
            <person name="Jeske O."/>
            <person name="Meyerdierks A."/>
            <person name="Storesund J.E."/>
            <person name="Kallscheuer N."/>
            <person name="Luecker S."/>
            <person name="Lage O.M."/>
            <person name="Pohl T."/>
            <person name="Merkel B.J."/>
            <person name="Hornburger P."/>
            <person name="Mueller R.-W."/>
            <person name="Bruemmer F."/>
            <person name="Labrenz M."/>
            <person name="Spormann A.M."/>
            <person name="Op den Camp H."/>
            <person name="Overmann J."/>
            <person name="Amann R."/>
            <person name="Jetten M.S.M."/>
            <person name="Mascher T."/>
            <person name="Medema M.H."/>
            <person name="Devos D.P."/>
            <person name="Kaster A.-K."/>
            <person name="Ovreas L."/>
            <person name="Rohde M."/>
            <person name="Galperin M.Y."/>
            <person name="Jogler C."/>
        </authorList>
    </citation>
    <scope>NUCLEOTIDE SEQUENCE [LARGE SCALE GENOMIC DNA]</scope>
    <source>
        <strain evidence="5 6">ETA_A1</strain>
    </source>
</reference>
<dbReference type="EMBL" id="CP036273">
    <property type="protein sequence ID" value="QDU18958.1"/>
    <property type="molecule type" value="Genomic_DNA"/>
</dbReference>
<dbReference type="InterPro" id="IPR022385">
    <property type="entry name" value="Rhs_assc_core"/>
</dbReference>
<proteinExistence type="predicted"/>
<dbReference type="PROSITE" id="PS50268">
    <property type="entry name" value="CADHERIN_2"/>
    <property type="match status" value="3"/>
</dbReference>
<dbReference type="SUPFAM" id="SSF89260">
    <property type="entry name" value="Collagen-binding domain"/>
    <property type="match status" value="1"/>
</dbReference>
<dbReference type="InterPro" id="IPR001343">
    <property type="entry name" value="Hemolysn_Ca-bd"/>
</dbReference>
<dbReference type="NCBIfam" id="TIGR01643">
    <property type="entry name" value="YD_repeat_2x"/>
    <property type="match status" value="5"/>
</dbReference>
<dbReference type="Pfam" id="PF05345">
    <property type="entry name" value="He_PIG"/>
    <property type="match status" value="5"/>
</dbReference>
<dbReference type="Pfam" id="PF24595">
    <property type="entry name" value="DUF7619"/>
    <property type="match status" value="1"/>
</dbReference>
<dbReference type="InterPro" id="IPR050708">
    <property type="entry name" value="T6SS_VgrG/RHS"/>
</dbReference>
<dbReference type="GO" id="GO:0016787">
    <property type="term" value="F:hydrolase activity"/>
    <property type="evidence" value="ECO:0007669"/>
    <property type="project" value="UniProtKB-KW"/>
</dbReference>
<sequence>MPAVRRFLSWCQNRGGKASRSSPLRWGNRYRLWCEPLEDRVVPDAGPRVTAVTPLEVRNANFDHVDVTFSRDIDPGSFTASDVTLGGIGGAVAVSRVAMTGGASARIDFIPITVRGGYTLTIGPDVRDTLGNQMDQNGNNTAGEATDRSVTSLVYVSANVIFATNTTIGETNLTYDGQDLLIDGGTVAVDGPHSFNSVHIINGGVLTHTANTTTTTHKLDLTVAEQVIVYATSRIDVTGKGYVAGRTTGNTAAGGAVNAGGSHGGLGAVTPGPTNAAYGDYADPADWGAGGANFCGGGVVRITAGTLQLDGVLAAGGSGGSYGAGAGGSVYVSADTLAGAGAIGAWGGGGLYGFTNGGGGGGRVAVCYRALAGFDPARVTAGGFSAGTVYLRDADEATGTLVIDNDAAGISGTGVTPLGLPGQATAAFGDAVVIRGGRTKAQPDHTGMTLEFRNALTVTGATLQGVNLLQVTLTGSLLVSGGGTLQVAGSLVSQTAVTIDGGTLATESVSAPSLSVLNASVLTSLSSTAAQMHKLEVNVAGTIAVDSSSRIDVTGKGYVAGRTTGNTTAEAATGGSGGSHGGKGALAGTGVVTNAVYGDYADPADWGAGGVNSPGGGLVRITAGTLQLDGVLAAGGSGGSYGAGAGGSVYVSADTLAGAGAIGAWGGGGGNGNYINGGGGGGRVAVYYRALAGFDPARVTAGGFSAGTVYLRDADEATGTLVIDNDAAGISGTGVTPLGLPGQATAAFGDAVVIRGGRTKAQPDHTGMTLEFRNALTVTGGRLEGVEQLAVAPAGSLLVTGGGFLEVSGALTAQAAVTVSGATVAAGQVSAPALSVVNAGLLTSLSSTAAQMHKLEVNVAGTIAVDSSSRIDVTGKGYVAGRTTGNTAAGGAVNAGGSHGGLGAVTPGPTNAAYGDYADPADWGAGGANFSGGGVVRITAGTLQLDGVLAAGGSGGSYGAGAGGSVYVSADTLAGAGAIGAWGGGGLYGFTNGGGGGGRVAVYYRALAGFDPARVTAGGFSAGTVYLVNGFPRTHVRTHSPAGNEVGFVGKGDGYVPEVTYLMLTTNKPLDLSTFPPSAFEITGQMGRITPTSITLVGDRTYRIDLPFPLTENGTYHFRLVSTVKDVEGFRLDQDADGIPGETLQDDYVFDLTVDSTPPRIVAHTPAGDVAGTVSSVDVLFSEAMNKTSLTTGDVVVTRPDGQTVSATAITEIGLNRFRVSFPAQTLVGSYQVKVGPDVRDRAGNRLDQDRDGNFGEPVEDVYVAAFNIVQVDLGLTNVVVGSAALVAGEPVTVSWSGVNRTGAPLVGNWIDGVYLSKDGVWDINDTVLATVPHTGGLAAGATYTGAATVNVPGKLPGNYRIVVRSDVANQERETNEADNQIASVVLSLGVRPLATTGAPVTGTLSPADRLDFYAITLGKRESLTLKLDSAAGTRVELAVSYAAIPTRVAFDARSASPGPHQEVTLTGIAGGGTYYVMVYGDQVGGGAAYTLKAEKAEFFVTGVTPTRHGTAADAVMVVTGVGFDESTRVSLLDPAGPVVPYPTQFVSPTTLLVTLDLTHFRPERYGVRVLKADEAITLPNAFEVVAGGTATLETNLVVPGNVSPGFPAKQTVWVEYRNSGTVAMPAPLLSVSVGGDGFLTTSESVANQIMETRTRPVGLGGTVQVLGIGSTATPGTLQPGESARIPVYFVGFPKDPGGNNVSFTLGSLTALDTTEKVAYLLNPDELIVYERPGTGARNINVNLPSNPPLVDKLGNGTLLGVLSPSNYVSPRAGGAANTREEYLAIDWPAVEAQRPASVPADAWQAVLVNLRANYGDLWADYVNEMAQNANYLASVGQTTSDVGALWAFEVAQASAALSPIRYLAGAVDASVPAPGLPLTFSRVYGQDIPSRFTLGVMGRGWTHSWDVSARVDELTGDVTLHGPGGVARFFTKRNNGTYTASPGDYGTLTLTGGVFNLVETDKTLWQFNTDRRLEFVQDTNGNRISLAYADGLLSSVTHSNGRQLVLAYSGAVGQRKLLASVTDTAGAGASDDRVTTYEYDANREQLVRVTAPGNRVTSYDYAPLDLVTWKPTGPRGDTNPPRLFSGPKSYALQAVTYADGTHDYFNYDAAGRLVDTSKDGGTEAVTFGHDAVDFGTNPGRVRVTDASGRVTTLNFGLGGQLVQVRDGDGRVVSFGYDTKAQFSDLTGPGGERYRYAHDAAGNLTGVRDALNLETTFTYEAAHQNLASFTDARGNGLGYEYDTKGNLKAIVYEDGSRETFTYDAVGNVLTATNRRAQVTTYTYNAAGQVLTKDYSTTPGPVKDFVYTYDSRDNLRTATDAGGTTTLTYDPVTDRLTRIDYPGGHWFAFTYDAAGRRATRTDETGRVLRYGYDALGRLDTLSADGEGVLADYDYDAAGRLATKTLGNGVYTTYAYDAAGNVEHLVNYLPGGAVLSRFDYGYDASGRRTSMTTLAGTFTYGYDALGQLVRVEHPDGRVVVYDYDAAGNRRRVTDDGVETDYTANDLNQYTQVGGVTYTFDADGNLKSKTENGVTTTYAFDAENRLTGVTGPDGAWTYRYDALGNRVGATANGVATTYVIDPTGLGNVAAEYGAGGALVARYDHGYGLVSRADGAGAAFYTFEAIGHTSELTGAGGQVLNSYRYDPFGVSLGKSEAVANPFEYVGEYGVMNEGNGLEFMRARHYHPTDGQFIQYDPLGIAGGLNGYSYTDNGPVSRLDPVGLSWVDDAASVVGGAIGVGYAAYASFISAGVATPFVAAGGIASAYQLGTGLGNLGSRLLWGLDPVFSGGVWQDFADAVSDDPAVIEAGHIADYWFNGPDIANIYPAAVDIYRNRTALRDLLGRLSQLPVLVLPLDWPVFLAQLFSSALARSRDPNDKLAPAGFGGAAFVLPDSSLAYTVRFENQADATAPAHDVLVTDILDPTLDLDTFELTEVAFAGVRLAVPAGRDHYAAALPFVANGVTLRVEVAVDLDRATRTLTLSLRATDLATGWTPENPLLGLLYPEDGTGRGQGSFSYRIRPLAGLPTGTVIENRARITFDQNDPIDTPAVRNTLDAAGPTSRVTTPTATITGDTLTLTWAGEDDPGGSGVAGYDVFASVDGGAWFRVVFGATATSTTFSVVPGHAYGFYSVARDLVGHTEAAPATADAVVTVVNTPPVLAPIGNRTVNEGNTFTFTATATDPDAGQTLRFTLDAGAPAGAGIDPTTGVFTWATTEADGPGVYAVTVRVTDDANPAATAFETITVTVGEVNLAPVLAAVGDRTVNEGELVTIPATAADPDLPANALTFTLTGAPAGASIDPTTGVFTWTPTEAQGPATFTFTVRVTDNGTPALFDEEAITVTVGEVNTPPVLDPIPDQTVDEGNSLTFTVTAHDGDLPANTLTLSATGLPAGATFVPATGVFTWTPTELQDDAFAFDVHVSDGTATVTRTVRVTVREVNAAPVLTSPGDQTVDELTPLNFTLGASDVDRVAGSPNTFTYAVLSGAQPGMTLDPVTGAFSWTPTEAQDGTYAVTFRVADNGSPSLADTKTVTITAREANQAPVLAPVGDRSIDEGSLLTVTALAADADLPGNTLTFSLAGGPAGAAIDPVTGVFTWAPTDGPGSTTIAVRVTDDGSPALSATRTFTVTVGNVAPTAAVTGPATATLGQPVTFTLTAADPSPADQAAGFTFEIDWDGDGLVDQTVTGPSGTLVAHTFAGAGPQQVTVTATDKDGGASEEAVAVLSVGGTPGGSGTAVMSGTTLVVTGSDGDDVITVRRWHGSAATLVVRINGVTVGTFTSVTDILARGMTGNDRIVVGHHVTQNARLEGGDGDDYLQGGAGDDTLLGQGGDDEVRATRGDDALDGGAGDDRLVAGSGRDLLVGGAGSDTLRAGSGGDVLYGGPGGDVLSGGSGSDTLDGEDGNDTVSAGGGADTVRGGAGDDYLDGEGGADSIAGGAGNDTLVGGAGEDVLDAGDGDDVFLGWGGVFVGDTLRGGAGTDRIVNPGEDGGLALTAFGAAESVEEVVGAACGSNQHVAGTSGADVLNFAATRLTNLLYVDGRGGADAITASALTTGMRYVGGSGGDTFAVAAAAAGTEHVLGDFRTGTDRLDLRALGVQFSDLMFVAAGADRLVRIRLASGAVITLRLKNVSTNPPASDFLFA</sequence>
<dbReference type="CDD" id="cd11304">
    <property type="entry name" value="Cadherin_repeat"/>
    <property type="match status" value="4"/>
</dbReference>
<dbReference type="InterPro" id="IPR014755">
    <property type="entry name" value="Cu-Rt/internalin_Ig-like"/>
</dbReference>
<dbReference type="NCBIfam" id="TIGR03696">
    <property type="entry name" value="Rhs_assc_core"/>
    <property type="match status" value="1"/>
</dbReference>
<feature type="compositionally biased region" description="Gly residues" evidence="3">
    <location>
        <begin position="3866"/>
        <end position="3886"/>
    </location>
</feature>
<dbReference type="InterPro" id="IPR011049">
    <property type="entry name" value="Serralysin-like_metalloprot_C"/>
</dbReference>
<gene>
    <name evidence="5" type="primary">wapA_1</name>
    <name evidence="5" type="ORF">ETAA1_08580</name>
</gene>
<dbReference type="InterPro" id="IPR006530">
    <property type="entry name" value="YD"/>
</dbReference>
<protein>
    <submittedName>
        <fullName evidence="5">tRNA(Glu)-specific nuclease WapA</fullName>
        <ecNumber evidence="5">3.1.-.-</ecNumber>
    </submittedName>
</protein>
<evidence type="ECO:0000256" key="3">
    <source>
        <dbReference type="SAM" id="MobiDB-lite"/>
    </source>
</evidence>
<dbReference type="Gene3D" id="2.60.40.10">
    <property type="entry name" value="Immunoglobulins"/>
    <property type="match status" value="7"/>
</dbReference>
<dbReference type="Pfam" id="PF13205">
    <property type="entry name" value="Big_5"/>
    <property type="match status" value="1"/>
</dbReference>
<dbReference type="InterPro" id="IPR000601">
    <property type="entry name" value="PKD_dom"/>
</dbReference>
<dbReference type="InterPro" id="IPR045351">
    <property type="entry name" value="DUF6531"/>
</dbReference>
<keyword evidence="6" id="KW-1185">Reference proteome</keyword>
<feature type="compositionally biased region" description="Gly residues" evidence="3">
    <location>
        <begin position="3901"/>
        <end position="3913"/>
    </location>
</feature>
<keyword evidence="5" id="KW-0378">Hydrolase</keyword>
<dbReference type="InterPro" id="IPR015919">
    <property type="entry name" value="Cadherin-like_sf"/>
</dbReference>
<dbReference type="InterPro" id="IPR018511">
    <property type="entry name" value="Hemolysin-typ_Ca-bd_CS"/>
</dbReference>
<dbReference type="InterPro" id="IPR002126">
    <property type="entry name" value="Cadherin-like_dom"/>
</dbReference>
<dbReference type="SUPFAM" id="SSF49313">
    <property type="entry name" value="Cadherin-like"/>
    <property type="match status" value="5"/>
</dbReference>
<dbReference type="InterPro" id="IPR035986">
    <property type="entry name" value="PKD_dom_sf"/>
</dbReference>
<dbReference type="Gene3D" id="2.150.10.10">
    <property type="entry name" value="Serralysin-like metalloprotease, C-terminal"/>
    <property type="match status" value="3"/>
</dbReference>
<evidence type="ECO:0000313" key="6">
    <source>
        <dbReference type="Proteomes" id="UP000319576"/>
    </source>
</evidence>
<dbReference type="InterPro" id="IPR036116">
    <property type="entry name" value="FN3_sf"/>
</dbReference>
<dbReference type="Pfam" id="PF18911">
    <property type="entry name" value="PKD_4"/>
    <property type="match status" value="1"/>
</dbReference>
<dbReference type="Gene3D" id="2.60.120.380">
    <property type="match status" value="1"/>
</dbReference>
<dbReference type="GO" id="GO:0016020">
    <property type="term" value="C:membrane"/>
    <property type="evidence" value="ECO:0007669"/>
    <property type="project" value="InterPro"/>
</dbReference>
<dbReference type="Pfam" id="PF00353">
    <property type="entry name" value="HemolysinCabind"/>
    <property type="match status" value="4"/>
</dbReference>
<dbReference type="KEGG" id="uli:ETAA1_08580"/>
<feature type="domain" description="Cadherin" evidence="4">
    <location>
        <begin position="3166"/>
        <end position="3251"/>
    </location>
</feature>
<dbReference type="SUPFAM" id="SSF49265">
    <property type="entry name" value="Fibronectin type III"/>
    <property type="match status" value="1"/>
</dbReference>
<dbReference type="SMART" id="SM00112">
    <property type="entry name" value="CA"/>
    <property type="match status" value="4"/>
</dbReference>
<dbReference type="InterPro" id="IPR032812">
    <property type="entry name" value="SbsA_Ig"/>
</dbReference>
<dbReference type="Pfam" id="PF20148">
    <property type="entry name" value="DUF6531"/>
    <property type="match status" value="1"/>
</dbReference>
<dbReference type="SUPFAM" id="SSF49299">
    <property type="entry name" value="PKD domain"/>
    <property type="match status" value="1"/>
</dbReference>
<dbReference type="CDD" id="cd00146">
    <property type="entry name" value="PKD"/>
    <property type="match status" value="1"/>
</dbReference>
<dbReference type="GO" id="GO:0005509">
    <property type="term" value="F:calcium ion binding"/>
    <property type="evidence" value="ECO:0007669"/>
    <property type="project" value="InterPro"/>
</dbReference>
<feature type="region of interest" description="Disordered" evidence="3">
    <location>
        <begin position="3865"/>
        <end position="3924"/>
    </location>
</feature>
<dbReference type="SMART" id="SM00736">
    <property type="entry name" value="CADG"/>
    <property type="match status" value="4"/>
</dbReference>
<evidence type="ECO:0000313" key="5">
    <source>
        <dbReference type="EMBL" id="QDU18958.1"/>
    </source>
</evidence>
<dbReference type="SUPFAM" id="SSF51120">
    <property type="entry name" value="beta-Roll"/>
    <property type="match status" value="3"/>
</dbReference>
<dbReference type="PANTHER" id="PTHR32305:SF15">
    <property type="entry name" value="PROTEIN RHSA-RELATED"/>
    <property type="match status" value="1"/>
</dbReference>
<evidence type="ECO:0000259" key="4">
    <source>
        <dbReference type="PROSITE" id="PS50268"/>
    </source>
</evidence>
<feature type="domain" description="Cadherin" evidence="4">
    <location>
        <begin position="3262"/>
        <end position="3347"/>
    </location>
</feature>
<dbReference type="PROSITE" id="PS00330">
    <property type="entry name" value="HEMOLYSIN_CALCIUM"/>
    <property type="match status" value="4"/>
</dbReference>
<accession>A0A517XN75</accession>
<dbReference type="InterPro" id="IPR006644">
    <property type="entry name" value="Cadg"/>
</dbReference>
<dbReference type="Gene3D" id="2.180.10.10">
    <property type="entry name" value="RHS repeat-associated core"/>
    <property type="match status" value="3"/>
</dbReference>
<evidence type="ECO:0000256" key="2">
    <source>
        <dbReference type="ARBA" id="ARBA00022737"/>
    </source>
</evidence>
<dbReference type="GO" id="GO:0007156">
    <property type="term" value="P:homophilic cell adhesion via plasma membrane adhesion molecules"/>
    <property type="evidence" value="ECO:0007669"/>
    <property type="project" value="InterPro"/>
</dbReference>
<evidence type="ECO:0000256" key="1">
    <source>
        <dbReference type="ARBA" id="ARBA00022729"/>
    </source>
</evidence>
<dbReference type="EC" id="3.1.-.-" evidence="5"/>
<keyword evidence="2" id="KW-0677">Repeat</keyword>
<dbReference type="InterPro" id="IPR055353">
    <property type="entry name" value="DUF7619"/>
</dbReference>
<dbReference type="Gene3D" id="2.60.40.1220">
    <property type="match status" value="1"/>
</dbReference>
<dbReference type="InterPro" id="IPR013783">
    <property type="entry name" value="Ig-like_fold"/>
</dbReference>
<dbReference type="Pfam" id="PF25023">
    <property type="entry name" value="TEN_YD-shell"/>
    <property type="match status" value="2"/>
</dbReference>
<dbReference type="Proteomes" id="UP000319576">
    <property type="component" value="Chromosome"/>
</dbReference>
<dbReference type="PRINTS" id="PR00313">
    <property type="entry name" value="CABNDNGRPT"/>
</dbReference>
<name>A0A517XN75_9BACT</name>